<evidence type="ECO:0000313" key="1">
    <source>
        <dbReference type="EMBL" id="CAG8673655.1"/>
    </source>
</evidence>
<accession>A0A9N9ED41</accession>
<gene>
    <name evidence="1" type="ORF">FMOSSE_LOCUS12539</name>
</gene>
<protein>
    <submittedName>
        <fullName evidence="1">2923_t:CDS:1</fullName>
    </submittedName>
</protein>
<organism evidence="1 2">
    <name type="scientific">Funneliformis mosseae</name>
    <name type="common">Endomycorrhizal fungus</name>
    <name type="synonym">Glomus mosseae</name>
    <dbReference type="NCBI Taxonomy" id="27381"/>
    <lineage>
        <taxon>Eukaryota</taxon>
        <taxon>Fungi</taxon>
        <taxon>Fungi incertae sedis</taxon>
        <taxon>Mucoromycota</taxon>
        <taxon>Glomeromycotina</taxon>
        <taxon>Glomeromycetes</taxon>
        <taxon>Glomerales</taxon>
        <taxon>Glomeraceae</taxon>
        <taxon>Funneliformis</taxon>
    </lineage>
</organism>
<dbReference type="Proteomes" id="UP000789375">
    <property type="component" value="Unassembled WGS sequence"/>
</dbReference>
<keyword evidence="2" id="KW-1185">Reference proteome</keyword>
<evidence type="ECO:0000313" key="2">
    <source>
        <dbReference type="Proteomes" id="UP000789375"/>
    </source>
</evidence>
<reference evidence="1" key="1">
    <citation type="submission" date="2021-06" db="EMBL/GenBank/DDBJ databases">
        <authorList>
            <person name="Kallberg Y."/>
            <person name="Tangrot J."/>
            <person name="Rosling A."/>
        </authorList>
    </citation>
    <scope>NUCLEOTIDE SEQUENCE</scope>
    <source>
        <strain evidence="1">87-6 pot B 2015</strain>
    </source>
</reference>
<proteinExistence type="predicted"/>
<dbReference type="EMBL" id="CAJVPP010006078">
    <property type="protein sequence ID" value="CAG8673655.1"/>
    <property type="molecule type" value="Genomic_DNA"/>
</dbReference>
<sequence>MTNCYEEYLRTKQNKQHTFIGRIEEQQGEEFEYCYWFCAILQKRERGKADLSKNKPQIRVDEFEALEKSFYAQPKDPYNSFRQLAEFTEAMELANNKFVIHLCLRRKSNGFLLRSFKIADLILKEPETDYPRYKALSHFITYICAYYEELVRFLNNVKGEEMESIFHKWYHQQIITDETDDRWLGEPQTKINGVIKKLEEQLEMFHYLREGDVFIIFAIDEAQSLTVPNERLGSNSLYHYFRIASATIPGYDLNMKVNTFVLLLNTVLKIANFLLPSVFDPSFRYVTKSTNLYLPYWTIDLWDVLSTFPNAHLIINVHQRKERTLDLLNDEAQCTAVFKAVTSAKCKLMGGYVRASLLVKPQEPLVAEAAARIINHHKIKFKETIEPLLGFIRERIVELGLKGELTVHILLTLAWDHANHQVQKHLPEFIYTYPLMVRQYLTALMSDVSYLKGQINSDSIELLLSGIVFFTHFIVVAQQSAIDHDIPVLLLNGKFTCILIQTCNYSESNPNIMFASLVIIPQTAGLDMNLDWPYLILYFTLGYKNGMIKNLKVVHDTTSDKAKKIKRQEMLSKSLANEDAEVAKSD</sequence>
<comment type="caution">
    <text evidence="1">The sequence shown here is derived from an EMBL/GenBank/DDBJ whole genome shotgun (WGS) entry which is preliminary data.</text>
</comment>
<dbReference type="AlphaFoldDB" id="A0A9N9ED41"/>
<name>A0A9N9ED41_FUNMO</name>
<dbReference type="PANTHER" id="PTHR33266:SF1">
    <property type="entry name" value="F-BOX DOMAIN-CONTAINING PROTEIN"/>
    <property type="match status" value="1"/>
</dbReference>
<dbReference type="PANTHER" id="PTHR33266">
    <property type="entry name" value="CHROMOSOME 15, WHOLE GENOME SHOTGUN SEQUENCE"/>
    <property type="match status" value="1"/>
</dbReference>